<evidence type="ECO:0000313" key="3">
    <source>
        <dbReference type="Proteomes" id="UP000482960"/>
    </source>
</evidence>
<reference evidence="2 3" key="2">
    <citation type="submission" date="2020-03" db="EMBL/GenBank/DDBJ databases">
        <authorList>
            <person name="Ichikawa N."/>
            <person name="Kimura A."/>
            <person name="Kitahashi Y."/>
            <person name="Uohara A."/>
        </authorList>
    </citation>
    <scope>NUCLEOTIDE SEQUENCE [LARGE SCALE GENOMIC DNA]</scope>
    <source>
        <strain evidence="2 3">NBRC 108638</strain>
    </source>
</reference>
<evidence type="ECO:0000313" key="2">
    <source>
        <dbReference type="EMBL" id="GFJ87232.1"/>
    </source>
</evidence>
<evidence type="ECO:0000256" key="1">
    <source>
        <dbReference type="SAM" id="MobiDB-lite"/>
    </source>
</evidence>
<feature type="region of interest" description="Disordered" evidence="1">
    <location>
        <begin position="52"/>
        <end position="109"/>
    </location>
</feature>
<proteinExistence type="predicted"/>
<comment type="caution">
    <text evidence="2">The sequence shown here is derived from an EMBL/GenBank/DDBJ whole genome shotgun (WGS) entry which is preliminary data.</text>
</comment>
<name>A0A6V8KPY7_9ACTN</name>
<organism evidence="2 3">
    <name type="scientific">Phytohabitans rumicis</name>
    <dbReference type="NCBI Taxonomy" id="1076125"/>
    <lineage>
        <taxon>Bacteria</taxon>
        <taxon>Bacillati</taxon>
        <taxon>Actinomycetota</taxon>
        <taxon>Actinomycetes</taxon>
        <taxon>Micromonosporales</taxon>
        <taxon>Micromonosporaceae</taxon>
    </lineage>
</organism>
<sequence>MFLTITVAVGLGMAWAPGGSAHSGRSLETFWVWGQAASGVCPGRYAPARATCGPHAPAGTAQVGGSQALAETPDQHCQPRGTRPKDNDRAPPGRRWYAPPSSLRFRSRD</sequence>
<accession>A0A6V8KPY7</accession>
<dbReference type="Proteomes" id="UP000482960">
    <property type="component" value="Unassembled WGS sequence"/>
</dbReference>
<protein>
    <submittedName>
        <fullName evidence="2">Uncharacterized protein</fullName>
    </submittedName>
</protein>
<keyword evidence="3" id="KW-1185">Reference proteome</keyword>
<dbReference type="AlphaFoldDB" id="A0A6V8KPY7"/>
<dbReference type="EMBL" id="BLPG01000001">
    <property type="protein sequence ID" value="GFJ87232.1"/>
    <property type="molecule type" value="Genomic_DNA"/>
</dbReference>
<gene>
    <name evidence="2" type="ORF">Prum_008740</name>
</gene>
<reference evidence="2 3" key="1">
    <citation type="submission" date="2020-03" db="EMBL/GenBank/DDBJ databases">
        <title>Whole genome shotgun sequence of Phytohabitans rumicis NBRC 108638.</title>
        <authorList>
            <person name="Komaki H."/>
            <person name="Tamura T."/>
        </authorList>
    </citation>
    <scope>NUCLEOTIDE SEQUENCE [LARGE SCALE GENOMIC DNA]</scope>
    <source>
        <strain evidence="2 3">NBRC 108638</strain>
    </source>
</reference>